<evidence type="ECO:0000313" key="1">
    <source>
        <dbReference type="EMBL" id="DAE22556.1"/>
    </source>
</evidence>
<organism evidence="1">
    <name type="scientific">Siphoviridae sp. ctUWs1</name>
    <dbReference type="NCBI Taxonomy" id="2826352"/>
    <lineage>
        <taxon>Viruses</taxon>
        <taxon>Duplodnaviria</taxon>
        <taxon>Heunggongvirae</taxon>
        <taxon>Uroviricota</taxon>
        <taxon>Caudoviricetes</taxon>
    </lineage>
</organism>
<protein>
    <submittedName>
        <fullName evidence="1">ENDOGLUCANASE E</fullName>
    </submittedName>
</protein>
<accession>A0A8S5QV79</accession>
<dbReference type="EMBL" id="BK015734">
    <property type="protein sequence ID" value="DAE22556.1"/>
    <property type="molecule type" value="Genomic_DNA"/>
</dbReference>
<proteinExistence type="predicted"/>
<dbReference type="InterPro" id="IPR036514">
    <property type="entry name" value="SGNH_hydro_sf"/>
</dbReference>
<dbReference type="SUPFAM" id="SSF52266">
    <property type="entry name" value="SGNH hydrolase"/>
    <property type="match status" value="1"/>
</dbReference>
<sequence length="696" mass="71161">MADRTWYSKSKADEVFATKAEVRSLPSPDLSAYATKAEVGRADDEIRARVDGLSSSAATKAELADYAKAADVASVYATKEALTQAQLGGGGQAPDLSSYLTRSDASSTYVTKSDAQATYPTKSEVASTYATKSELAQAGGGSPSPEGAPLAALPLRAGQGIPAVGFFGDSWSTESTMGQGFNLPSVVSRALGCVPVFSAVDGSGFGYSASGRDGFEVDSRVNVVCAAAPNLIVTIGSLNADKVIDNGDATGVAITEAVKSFVTKVRAKLPQVPIVVLGPQPSSVARLQSRSAHVNVKATKAGVEASGGLGNGIAFVDWLGVVDGQAVPWRDGRACAEGDVVVYNGVAYRVTRAWVPASGETPLTVGAPTVQVSDVLSGTGNSGAPKGDGTRDTLLLSDETHPTKMGAAAFGVAAAKRIGDAVASLASWAKAQGPVVPAVPAAPPAPPPAQGDGLPVMAWLSGGWGNPNRVAYSMTDLLAVAALKPSQVAVPLRGVADTADLAVGIPDSFVDKDSKKREFSNVSIQGAKSLGLDVAGLVESLNMFEDAGIEVLPNVRNGLADSGAEYYKSSDGKCFTVLASRAGKTYQEIHGRGQTKLRGIMKAQYPAIVRVVDATDATADWHLTDPIKDAQKGILSAPKAGAGVWGAAKTTFPDGVWVLVESKDEQETAKSAAQAAGVTIVGWAVGTPEALAAIKG</sequence>
<reference evidence="1" key="1">
    <citation type="journal article" date="2021" name="Proc. Natl. Acad. Sci. U.S.A.">
        <title>A Catalog of Tens of Thousands of Viruses from Human Metagenomes Reveals Hidden Associations with Chronic Diseases.</title>
        <authorList>
            <person name="Tisza M.J."/>
            <person name="Buck C.B."/>
        </authorList>
    </citation>
    <scope>NUCLEOTIDE SEQUENCE</scope>
    <source>
        <strain evidence="1">CtUWs1</strain>
    </source>
</reference>
<name>A0A8S5QV79_9CAUD</name>
<dbReference type="Gene3D" id="3.40.50.1110">
    <property type="entry name" value="SGNH hydrolase"/>
    <property type="match status" value="1"/>
</dbReference>